<dbReference type="InterPro" id="IPR036866">
    <property type="entry name" value="RibonucZ/Hydroxyglut_hydro"/>
</dbReference>
<dbReference type="SUPFAM" id="SSF56281">
    <property type="entry name" value="Metallo-hydrolase/oxidoreductase"/>
    <property type="match status" value="1"/>
</dbReference>
<dbReference type="PANTHER" id="PTHR30619:SF1">
    <property type="entry name" value="RECOMBINATION PROTEIN 2"/>
    <property type="match status" value="1"/>
</dbReference>
<dbReference type="GO" id="GO:0016787">
    <property type="term" value="F:hydrolase activity"/>
    <property type="evidence" value="ECO:0007669"/>
    <property type="project" value="UniProtKB-KW"/>
</dbReference>
<evidence type="ECO:0000313" key="2">
    <source>
        <dbReference type="EMBL" id="MQA21649.1"/>
    </source>
</evidence>
<dbReference type="AlphaFoldDB" id="A0A843SBP4"/>
<protein>
    <submittedName>
        <fullName evidence="2">MBL fold metallo-hydrolase</fullName>
    </submittedName>
</protein>
<dbReference type="PANTHER" id="PTHR30619">
    <property type="entry name" value="DNA INTERNALIZATION/COMPETENCE PROTEIN COMEC/REC2"/>
    <property type="match status" value="1"/>
</dbReference>
<proteinExistence type="predicted"/>
<dbReference type="Proteomes" id="UP000444318">
    <property type="component" value="Unassembled WGS sequence"/>
</dbReference>
<dbReference type="RefSeq" id="WP_152807191.1">
    <property type="nucleotide sequence ID" value="NZ_WHUF01000005.1"/>
</dbReference>
<comment type="caution">
    <text evidence="2">The sequence shown here is derived from an EMBL/GenBank/DDBJ whole genome shotgun (WGS) entry which is preliminary data.</text>
</comment>
<evidence type="ECO:0000313" key="3">
    <source>
        <dbReference type="Proteomes" id="UP000444318"/>
    </source>
</evidence>
<dbReference type="InterPro" id="IPR001279">
    <property type="entry name" value="Metallo-B-lactamas"/>
</dbReference>
<accession>A0A843SBP4</accession>
<name>A0A843SBP4_9BURK</name>
<feature type="domain" description="Metallo-beta-lactamase" evidence="1">
    <location>
        <begin position="28"/>
        <end position="81"/>
    </location>
</feature>
<reference evidence="2 3" key="1">
    <citation type="submission" date="2019-10" db="EMBL/GenBank/DDBJ databases">
        <title>Two novel species isolated from a subtropical stream in China.</title>
        <authorList>
            <person name="Lu H."/>
        </authorList>
    </citation>
    <scope>NUCLEOTIDE SEQUENCE [LARGE SCALE GENOMIC DNA]</scope>
    <source>
        <strain evidence="2 3">FT103W</strain>
    </source>
</reference>
<dbReference type="Pfam" id="PF00753">
    <property type="entry name" value="Lactamase_B"/>
    <property type="match status" value="1"/>
</dbReference>
<keyword evidence="2" id="KW-0378">Hydrolase</keyword>
<evidence type="ECO:0000259" key="1">
    <source>
        <dbReference type="Pfam" id="PF00753"/>
    </source>
</evidence>
<dbReference type="EMBL" id="WHUF01000005">
    <property type="protein sequence ID" value="MQA21649.1"/>
    <property type="molecule type" value="Genomic_DNA"/>
</dbReference>
<sequence>MSDFFEVKLIQAEHGDAILVSYGHSPVRHILVDGGPRQTLPYLLEVLSAACVAGSLTLEVIVVTHYDFDHIGGIIALLEEKPDWLKINDIWFNGHKHLLPRDLLGPRHSDALAKILVQTHLPWNLAFQENAVTTHDGRSVDLPGGMSIWILSPTEKELSALAKQWPADTPNNDHSTTRDRLGRHDTWPPSSFFSLVETRSPPDESASNAASIALLLKFARKQVLLSGDAHAEVIYESLATYWPNQVLKIDLLKVSHHGSQSNTSVALLNLIECCRFAISTNGKIHAHPDQAAIARVIGSNSNAELIFNYETALTARWQNRPPTWPRYRTSYPCGIGPFVRVTV</sequence>
<gene>
    <name evidence="2" type="ORF">GEV01_19210</name>
</gene>
<keyword evidence="3" id="KW-1185">Reference proteome</keyword>
<organism evidence="2 3">
    <name type="scientific">Rugamonas rivuli</name>
    <dbReference type="NCBI Taxonomy" id="2743358"/>
    <lineage>
        <taxon>Bacteria</taxon>
        <taxon>Pseudomonadati</taxon>
        <taxon>Pseudomonadota</taxon>
        <taxon>Betaproteobacteria</taxon>
        <taxon>Burkholderiales</taxon>
        <taxon>Oxalobacteraceae</taxon>
        <taxon>Telluria group</taxon>
        <taxon>Rugamonas</taxon>
    </lineage>
</organism>
<dbReference type="Gene3D" id="3.60.15.10">
    <property type="entry name" value="Ribonuclease Z/Hydroxyacylglutathione hydrolase-like"/>
    <property type="match status" value="1"/>
</dbReference>
<dbReference type="InterPro" id="IPR052159">
    <property type="entry name" value="Competence_DNA_uptake"/>
</dbReference>